<evidence type="ECO:0000313" key="4">
    <source>
        <dbReference type="Proteomes" id="UP000464658"/>
    </source>
</evidence>
<dbReference type="InterPro" id="IPR001789">
    <property type="entry name" value="Sig_transdc_resp-reg_receiver"/>
</dbReference>
<dbReference type="InterPro" id="IPR011006">
    <property type="entry name" value="CheY-like_superfamily"/>
</dbReference>
<protein>
    <recommendedName>
        <fullName evidence="2">Response regulatory domain-containing protein</fullName>
    </recommendedName>
</protein>
<evidence type="ECO:0000256" key="1">
    <source>
        <dbReference type="PROSITE-ProRule" id="PRU00169"/>
    </source>
</evidence>
<dbReference type="SUPFAM" id="SSF52172">
    <property type="entry name" value="CheY-like"/>
    <property type="match status" value="1"/>
</dbReference>
<accession>A0A5S9MFE1</accession>
<reference evidence="3 4" key="1">
    <citation type="submission" date="2019-12" db="EMBL/GenBank/DDBJ databases">
        <title>Full genome sequence of a Bacillus safensis strain isolated from commercially available natto in Indonesia.</title>
        <authorList>
            <person name="Yoshida M."/>
            <person name="Uomi M."/>
            <person name="Waturangi D."/>
            <person name="Ekaputri J.J."/>
            <person name="Setiamarga D.H.E."/>
        </authorList>
    </citation>
    <scope>NUCLEOTIDE SEQUENCE [LARGE SCALE GENOMIC DNA]</scope>
    <source>
        <strain evidence="3 4">IDN1</strain>
    </source>
</reference>
<organism evidence="3 4">
    <name type="scientific">Bacillus safensis</name>
    <dbReference type="NCBI Taxonomy" id="561879"/>
    <lineage>
        <taxon>Bacteria</taxon>
        <taxon>Bacillati</taxon>
        <taxon>Bacillota</taxon>
        <taxon>Bacilli</taxon>
        <taxon>Bacillales</taxon>
        <taxon>Bacillaceae</taxon>
        <taxon>Bacillus</taxon>
    </lineage>
</organism>
<dbReference type="Gene3D" id="3.40.50.2300">
    <property type="match status" value="1"/>
</dbReference>
<dbReference type="EMBL" id="AP021906">
    <property type="protein sequence ID" value="BBP91475.1"/>
    <property type="molecule type" value="Genomic_DNA"/>
</dbReference>
<name>A0A5S9MFE1_BACIA</name>
<proteinExistence type="predicted"/>
<evidence type="ECO:0000259" key="2">
    <source>
        <dbReference type="PROSITE" id="PS50110"/>
    </source>
</evidence>
<gene>
    <name evidence="3" type="ORF">BsIDN1_50930</name>
</gene>
<dbReference type="PROSITE" id="PS50110">
    <property type="entry name" value="RESPONSE_REGULATORY"/>
    <property type="match status" value="1"/>
</dbReference>
<dbReference type="Pfam" id="PF00072">
    <property type="entry name" value="Response_reg"/>
    <property type="match status" value="1"/>
</dbReference>
<evidence type="ECO:0000313" key="3">
    <source>
        <dbReference type="EMBL" id="BBP91475.1"/>
    </source>
</evidence>
<sequence>MSSQQEMGKKRLKKAASEQPDLIVLDLMLPKMDGIEVCKQLRIQK</sequence>
<feature type="modified residue" description="4-aspartylphosphate" evidence="1">
    <location>
        <position position="26"/>
    </location>
</feature>
<dbReference type="Proteomes" id="UP000464658">
    <property type="component" value="Chromosome"/>
</dbReference>
<keyword evidence="1" id="KW-0597">Phosphoprotein</keyword>
<feature type="domain" description="Response regulatory" evidence="2">
    <location>
        <begin position="1"/>
        <end position="45"/>
    </location>
</feature>
<dbReference type="AlphaFoldDB" id="A0A5S9MFE1"/>
<dbReference type="GO" id="GO:0000160">
    <property type="term" value="P:phosphorelay signal transduction system"/>
    <property type="evidence" value="ECO:0007669"/>
    <property type="project" value="InterPro"/>
</dbReference>